<dbReference type="EMBL" id="OBDZ01000003">
    <property type="protein sequence ID" value="SNY16147.1"/>
    <property type="molecule type" value="Genomic_DNA"/>
</dbReference>
<evidence type="ECO:0000256" key="13">
    <source>
        <dbReference type="ARBA" id="ARBA00042859"/>
    </source>
</evidence>
<evidence type="ECO:0000256" key="1">
    <source>
        <dbReference type="ARBA" id="ARBA00004651"/>
    </source>
</evidence>
<dbReference type="GO" id="GO:0009401">
    <property type="term" value="P:phosphoenolpyruvate-dependent sugar phosphotransferase system"/>
    <property type="evidence" value="ECO:0007669"/>
    <property type="project" value="UniProtKB-KW"/>
</dbReference>
<dbReference type="RefSeq" id="WP_097016630.1">
    <property type="nucleotide sequence ID" value="NZ_OBDZ01000003.1"/>
</dbReference>
<keyword evidence="7 14" id="KW-0812">Transmembrane</keyword>
<keyword evidence="5" id="KW-0762">Sugar transport</keyword>
<dbReference type="AlphaFoldDB" id="A0A285FXZ8"/>
<feature type="transmembrane region" description="Helical" evidence="14">
    <location>
        <begin position="239"/>
        <end position="262"/>
    </location>
</feature>
<evidence type="ECO:0000256" key="9">
    <source>
        <dbReference type="ARBA" id="ARBA00023136"/>
    </source>
</evidence>
<dbReference type="PANTHER" id="PTHR33843:SF4">
    <property type="entry name" value="ASCORBATE-SPECIFIC PTS SYSTEM EIIC COMPONENT"/>
    <property type="match status" value="1"/>
</dbReference>
<keyword evidence="4" id="KW-1003">Cell membrane</keyword>
<sequence>MSVMYKFFELFTNNILTQPHFFIGLLVFIGYALLKRPLYESFAGFIKAAVGYLILGVGAGGLVVTFRPILAGLNGRFNLNAAVIDPYFGLNAANSAIESIGSTTSYMMIALLVGFGWNMLLVLFRKYTKVRTLCITGHIMIQQAATITWLVFLSFPQFRNMQGVILTGLLIGTYWAVFTNLTVEPVKDLTDGCGGFAVGHQQMFGVWLVDKLAPKIGNKDKSIDNLELPGWLAIFNDNVVATGTLMLVFFGTLMVILGAPYLREIDPSFKVSTAFPTYIITKSLKFAVYLQILMLGVRMFVAELTESFQGISETVLPGSVPAIDCAAVYSFSSPNTILFGFIFGLIGQLIAIAGLLVFKSPIMIITGFVPVFFDNATLAVFANKKGGIKAAAVLTFCSGIIQVLGGAFAAAYFKLYKFGGWHGNFDFDTLWPVIGVAINKLALPGVFITIVLMLVIPHLQYRRDTNKEEYFEVIA</sequence>
<keyword evidence="8 14" id="KW-1133">Transmembrane helix</keyword>
<keyword evidence="6" id="KW-0598">Phosphotransferase system</keyword>
<keyword evidence="3" id="KW-0813">Transport</keyword>
<comment type="function">
    <text evidence="10">The phosphoenolpyruvate-dependent sugar phosphotransferase system (sugar PTS), a major carbohydrate active transport system, catalyzes the phosphorylation of incoming sugar substrates concomitantly with their translocation across the cell membrane. The enzyme II UlaABC PTS system is involved in ascorbate transport.</text>
</comment>
<evidence type="ECO:0000256" key="8">
    <source>
        <dbReference type="ARBA" id="ARBA00022989"/>
    </source>
</evidence>
<evidence type="ECO:0000256" key="3">
    <source>
        <dbReference type="ARBA" id="ARBA00022448"/>
    </source>
</evidence>
<evidence type="ECO:0000256" key="10">
    <source>
        <dbReference type="ARBA" id="ARBA00037387"/>
    </source>
</evidence>
<dbReference type="PANTHER" id="PTHR33843">
    <property type="entry name" value="ASCORBATE-SPECIFIC PTS SYSTEM EIIC COMPONENT"/>
    <property type="match status" value="1"/>
</dbReference>
<comment type="similarity">
    <text evidence="11">Belongs to the UlaA family.</text>
</comment>
<feature type="transmembrane region" description="Helical" evidence="14">
    <location>
        <begin position="391"/>
        <end position="413"/>
    </location>
</feature>
<evidence type="ECO:0000256" key="2">
    <source>
        <dbReference type="ARBA" id="ARBA00011738"/>
    </source>
</evidence>
<evidence type="ECO:0000256" key="11">
    <source>
        <dbReference type="ARBA" id="ARBA00038218"/>
    </source>
</evidence>
<gene>
    <name evidence="15" type="ORF">SAMN06265827_103172</name>
</gene>
<feature type="transmembrane region" description="Helical" evidence="14">
    <location>
        <begin position="105"/>
        <end position="124"/>
    </location>
</feature>
<evidence type="ECO:0000256" key="12">
    <source>
        <dbReference type="ARBA" id="ARBA00039702"/>
    </source>
</evidence>
<evidence type="ECO:0000313" key="16">
    <source>
        <dbReference type="Proteomes" id="UP000219573"/>
    </source>
</evidence>
<dbReference type="Proteomes" id="UP000219573">
    <property type="component" value="Unassembled WGS sequence"/>
</dbReference>
<evidence type="ECO:0000313" key="15">
    <source>
        <dbReference type="EMBL" id="SNY16147.1"/>
    </source>
</evidence>
<feature type="transmembrane region" description="Helical" evidence="14">
    <location>
        <begin position="46"/>
        <end position="70"/>
    </location>
</feature>
<dbReference type="Pfam" id="PF03611">
    <property type="entry name" value="EIIC-GAT"/>
    <property type="match status" value="1"/>
</dbReference>
<comment type="subunit">
    <text evidence="2">Homodimer.</text>
</comment>
<dbReference type="NCBIfam" id="NF006923">
    <property type="entry name" value="PRK09410.2-1"/>
    <property type="match status" value="1"/>
</dbReference>
<accession>A0A285FXZ8</accession>
<feature type="transmembrane region" description="Helical" evidence="14">
    <location>
        <begin position="337"/>
        <end position="358"/>
    </location>
</feature>
<comment type="subcellular location">
    <subcellularLocation>
        <location evidence="1">Cell membrane</location>
        <topology evidence="1">Multi-pass membrane protein</topology>
    </subcellularLocation>
</comment>
<reference evidence="16" key="1">
    <citation type="submission" date="2017-09" db="EMBL/GenBank/DDBJ databases">
        <authorList>
            <person name="Varghese N."/>
            <person name="Submissions S."/>
        </authorList>
    </citation>
    <scope>NUCLEOTIDE SEQUENCE [LARGE SCALE GENOMIC DNA]</scope>
    <source>
        <strain evidence="16">MSL47</strain>
    </source>
</reference>
<evidence type="ECO:0000256" key="14">
    <source>
        <dbReference type="SAM" id="Phobius"/>
    </source>
</evidence>
<name>A0A285FXZ8_9FIRM</name>
<keyword evidence="9 14" id="KW-0472">Membrane</keyword>
<dbReference type="InterPro" id="IPR051562">
    <property type="entry name" value="Ascorbate-PTS_EIIC"/>
</dbReference>
<organism evidence="15 16">
    <name type="scientific">Orenia metallireducens</name>
    <dbReference type="NCBI Taxonomy" id="1413210"/>
    <lineage>
        <taxon>Bacteria</taxon>
        <taxon>Bacillati</taxon>
        <taxon>Bacillota</taxon>
        <taxon>Clostridia</taxon>
        <taxon>Halanaerobiales</taxon>
        <taxon>Halobacteroidaceae</taxon>
        <taxon>Orenia</taxon>
    </lineage>
</organism>
<proteinExistence type="inferred from homology"/>
<evidence type="ECO:0000256" key="6">
    <source>
        <dbReference type="ARBA" id="ARBA00022683"/>
    </source>
</evidence>
<dbReference type="InterPro" id="IPR004703">
    <property type="entry name" value="PTS_sugar-sp_permease"/>
</dbReference>
<evidence type="ECO:0000256" key="5">
    <source>
        <dbReference type="ARBA" id="ARBA00022597"/>
    </source>
</evidence>
<evidence type="ECO:0000256" key="4">
    <source>
        <dbReference type="ARBA" id="ARBA00022475"/>
    </source>
</evidence>
<feature type="transmembrane region" description="Helical" evidence="14">
    <location>
        <begin position="15"/>
        <end position="34"/>
    </location>
</feature>
<dbReference type="OrthoDB" id="9796178at2"/>
<evidence type="ECO:0000256" key="7">
    <source>
        <dbReference type="ARBA" id="ARBA00022692"/>
    </source>
</evidence>
<feature type="transmembrane region" description="Helical" evidence="14">
    <location>
        <begin position="433"/>
        <end position="456"/>
    </location>
</feature>
<feature type="transmembrane region" description="Helical" evidence="14">
    <location>
        <begin position="163"/>
        <end position="181"/>
    </location>
</feature>
<protein>
    <recommendedName>
        <fullName evidence="12">Ascorbate-specific PTS system EIIC component</fullName>
    </recommendedName>
    <alternativeName>
        <fullName evidence="13">Ascorbate-specific permease IIC component UlaA</fullName>
    </alternativeName>
</protein>
<feature type="transmembrane region" description="Helical" evidence="14">
    <location>
        <begin position="283"/>
        <end position="301"/>
    </location>
</feature>
<dbReference type="GO" id="GO:0005886">
    <property type="term" value="C:plasma membrane"/>
    <property type="evidence" value="ECO:0007669"/>
    <property type="project" value="UniProtKB-SubCell"/>
</dbReference>
<keyword evidence="16" id="KW-1185">Reference proteome</keyword>